<dbReference type="OrthoDB" id="9992527at2759"/>
<evidence type="ECO:0000256" key="2">
    <source>
        <dbReference type="ARBA" id="ARBA00011981"/>
    </source>
</evidence>
<dbReference type="Proteomes" id="UP000887568">
    <property type="component" value="Unplaced"/>
</dbReference>
<dbReference type="InterPro" id="IPR013149">
    <property type="entry name" value="ADH-like_C"/>
</dbReference>
<dbReference type="Gene3D" id="3.40.50.720">
    <property type="entry name" value="NAD(P)-binding Rossmann-like Domain"/>
    <property type="match status" value="1"/>
</dbReference>
<evidence type="ECO:0000259" key="4">
    <source>
        <dbReference type="SMART" id="SM00829"/>
    </source>
</evidence>
<dbReference type="PROSITE" id="PS01162">
    <property type="entry name" value="QOR_ZETA_CRYSTAL"/>
    <property type="match status" value="1"/>
</dbReference>
<dbReference type="GO" id="GO:0047522">
    <property type="term" value="F:15-oxoprostaglandin 13-reductase [NAD(P)+] activity"/>
    <property type="evidence" value="ECO:0007669"/>
    <property type="project" value="UniProtKB-EC"/>
</dbReference>
<keyword evidence="6" id="KW-1185">Reference proteome</keyword>
<dbReference type="AlphaFoldDB" id="A0A914AQN7"/>
<dbReference type="PANTHER" id="PTHR43677">
    <property type="entry name" value="SHORT-CHAIN DEHYDROGENASE/REDUCTASE"/>
    <property type="match status" value="1"/>
</dbReference>
<dbReference type="SMART" id="SM00829">
    <property type="entry name" value="PKS_ER"/>
    <property type="match status" value="1"/>
</dbReference>
<name>A0A914AQN7_PATMI</name>
<reference evidence="5" key="1">
    <citation type="submission" date="2022-11" db="UniProtKB">
        <authorList>
            <consortium name="EnsemblMetazoa"/>
        </authorList>
    </citation>
    <scope>IDENTIFICATION</scope>
</reference>
<evidence type="ECO:0000313" key="5">
    <source>
        <dbReference type="EnsemblMetazoa" id="XP_038065958.1"/>
    </source>
</evidence>
<dbReference type="RefSeq" id="XP_038065958.1">
    <property type="nucleotide sequence ID" value="XM_038210030.1"/>
</dbReference>
<dbReference type="InterPro" id="IPR011032">
    <property type="entry name" value="GroES-like_sf"/>
</dbReference>
<organism evidence="5 6">
    <name type="scientific">Patiria miniata</name>
    <name type="common">Bat star</name>
    <name type="synonym">Asterina miniata</name>
    <dbReference type="NCBI Taxonomy" id="46514"/>
    <lineage>
        <taxon>Eukaryota</taxon>
        <taxon>Metazoa</taxon>
        <taxon>Echinodermata</taxon>
        <taxon>Eleutherozoa</taxon>
        <taxon>Asterozoa</taxon>
        <taxon>Asteroidea</taxon>
        <taxon>Valvatacea</taxon>
        <taxon>Valvatida</taxon>
        <taxon>Asterinidae</taxon>
        <taxon>Patiria</taxon>
    </lineage>
</organism>
<dbReference type="InterPro" id="IPR002364">
    <property type="entry name" value="Quin_OxRdtase/zeta-crystal_CS"/>
</dbReference>
<dbReference type="EnsemblMetazoa" id="XM_038210030.1">
    <property type="protein sequence ID" value="XP_038065958.1"/>
    <property type="gene ID" value="LOC119736037"/>
</dbReference>
<dbReference type="GO" id="GO:0008270">
    <property type="term" value="F:zinc ion binding"/>
    <property type="evidence" value="ECO:0007669"/>
    <property type="project" value="InterPro"/>
</dbReference>
<comment type="similarity">
    <text evidence="1">Belongs to the zinc-containing alcohol dehydrogenase family. Quinone oxidoreductase subfamily.</text>
</comment>
<dbReference type="CDD" id="cd08250">
    <property type="entry name" value="Mgc45594_like"/>
    <property type="match status" value="1"/>
</dbReference>
<dbReference type="SUPFAM" id="SSF50129">
    <property type="entry name" value="GroES-like"/>
    <property type="match status" value="1"/>
</dbReference>
<evidence type="ECO:0000256" key="1">
    <source>
        <dbReference type="ARBA" id="ARBA00010371"/>
    </source>
</evidence>
<dbReference type="FunFam" id="3.40.50.720:FF:000121">
    <property type="entry name" value="Prostaglandin reductase 2"/>
    <property type="match status" value="1"/>
</dbReference>
<evidence type="ECO:0000256" key="3">
    <source>
        <dbReference type="ARBA" id="ARBA00023002"/>
    </source>
</evidence>
<dbReference type="InterPro" id="IPR020843">
    <property type="entry name" value="ER"/>
</dbReference>
<protein>
    <recommendedName>
        <fullName evidence="2">15-oxoprostaglandin 13-reductase</fullName>
        <ecNumber evidence="2">1.3.1.48</ecNumber>
    </recommendedName>
</protein>
<feature type="domain" description="Enoyl reductase (ER)" evidence="4">
    <location>
        <begin position="36"/>
        <end position="358"/>
    </location>
</feature>
<dbReference type="EC" id="1.3.1.48" evidence="2"/>
<dbReference type="PANTHER" id="PTHR43677:SF3">
    <property type="entry name" value="PROSTAGLANDIN REDUCTASE 3"/>
    <property type="match status" value="1"/>
</dbReference>
<dbReference type="InterPro" id="IPR036291">
    <property type="entry name" value="NAD(P)-bd_dom_sf"/>
</dbReference>
<dbReference type="Pfam" id="PF00107">
    <property type="entry name" value="ADH_zinc_N"/>
    <property type="match status" value="1"/>
</dbReference>
<dbReference type="OMA" id="MGCDRVI"/>
<proteinExistence type="inferred from homology"/>
<dbReference type="GeneID" id="119736037"/>
<dbReference type="InterPro" id="IPR051397">
    <property type="entry name" value="Zn-ADH-like_protein"/>
</dbReference>
<keyword evidence="3" id="KW-0560">Oxidoreductase</keyword>
<dbReference type="SUPFAM" id="SSF51735">
    <property type="entry name" value="NAD(P)-binding Rossmann-fold domains"/>
    <property type="match status" value="1"/>
</dbReference>
<accession>A0A914AQN7</accession>
<evidence type="ECO:0000313" key="6">
    <source>
        <dbReference type="Proteomes" id="UP000887568"/>
    </source>
</evidence>
<dbReference type="GO" id="GO:0005739">
    <property type="term" value="C:mitochondrion"/>
    <property type="evidence" value="ECO:0007669"/>
    <property type="project" value="TreeGrafter"/>
</dbReference>
<sequence>MATCATDGENNERTASGDVALPATFRKLVCTKLTPHFRDAVSIETVPMLKPGPQEILVRNRFAGINAGDVNKTAGRYNRADKPPFNIGSEAVGEVVGVGSEVKNVKIGQGVCCYLEMGAFSEYQVIPAKLAIPVPSVKPEHLGLLLSGMTADLSLRESGRIKEGETVLVTAAAGGTGQFAVQYAKLAGCHVIGTCSSDSKVEFLKGLGCDRPINYKTEDLGQVLTKEYPAGVDVVFECVGGEMFHTCLHNLAAKGRLIVIGFISGYKASQIVAPTIQPEETFRLLGKSASVTAFLLFTFADQWQESCARQAALFAKGAIKVGVDRGQNSERGAFKGVESIVDAIDYMYSGKSQGKLVVEVNGPLPSPGL</sequence>
<dbReference type="Gene3D" id="3.90.180.10">
    <property type="entry name" value="Medium-chain alcohol dehydrogenases, catalytic domain"/>
    <property type="match status" value="1"/>
</dbReference>
<dbReference type="InterPro" id="IPR013154">
    <property type="entry name" value="ADH-like_N"/>
</dbReference>
<dbReference type="Pfam" id="PF08240">
    <property type="entry name" value="ADH_N"/>
    <property type="match status" value="1"/>
</dbReference>